<dbReference type="Proteomes" id="UP000011721">
    <property type="component" value="Chromosome"/>
</dbReference>
<proteinExistence type="predicted"/>
<keyword evidence="1" id="KW-0812">Transmembrane</keyword>
<reference evidence="3" key="1">
    <citation type="journal article" date="2013" name="Stand. Genomic Sci.">
        <title>Complete genome sequence of Desulfocapsa sulfexigens, a marine deltaproteobacterium specialized in disproportionating inorganic sulfur compounds.</title>
        <authorList>
            <person name="Finster K.W."/>
            <person name="Kjeldsen K.U."/>
            <person name="Kube M."/>
            <person name="Reinhardt R."/>
            <person name="Mussmann M."/>
            <person name="Amann R."/>
            <person name="Schreiber L."/>
        </authorList>
    </citation>
    <scope>NUCLEOTIDE SEQUENCE [LARGE SCALE GENOMIC DNA]</scope>
    <source>
        <strain evidence="3">DSM 10523 / SB164P1</strain>
    </source>
</reference>
<keyword evidence="1" id="KW-0472">Membrane</keyword>
<gene>
    <name evidence="2" type="ordered locus">UWK_03226</name>
</gene>
<dbReference type="HOGENOM" id="CLU_2733506_0_0_7"/>
<dbReference type="AlphaFoldDB" id="M1P8E3"/>
<evidence type="ECO:0000313" key="3">
    <source>
        <dbReference type="Proteomes" id="UP000011721"/>
    </source>
</evidence>
<sequence>MMFRIVLLLVGYAGILFGTSWFVRMIGLAMREGKDGDNFYILLIPPGIIVLISLVLVIMLHREIKTKEREQ</sequence>
<feature type="transmembrane region" description="Helical" evidence="1">
    <location>
        <begin position="38"/>
        <end position="60"/>
    </location>
</feature>
<keyword evidence="1" id="KW-1133">Transmembrane helix</keyword>
<name>M1P8E3_DESSD</name>
<evidence type="ECO:0000256" key="1">
    <source>
        <dbReference type="SAM" id="Phobius"/>
    </source>
</evidence>
<dbReference type="RefSeq" id="WP_015405437.1">
    <property type="nucleotide sequence ID" value="NC_020304.1"/>
</dbReference>
<keyword evidence="3" id="KW-1185">Reference proteome</keyword>
<organism evidence="2 3">
    <name type="scientific">Desulfocapsa sulfexigens (strain DSM 10523 / SB164P1)</name>
    <dbReference type="NCBI Taxonomy" id="1167006"/>
    <lineage>
        <taxon>Bacteria</taxon>
        <taxon>Pseudomonadati</taxon>
        <taxon>Thermodesulfobacteriota</taxon>
        <taxon>Desulfobulbia</taxon>
        <taxon>Desulfobulbales</taxon>
        <taxon>Desulfocapsaceae</taxon>
        <taxon>Desulfocapsa</taxon>
    </lineage>
</organism>
<protein>
    <submittedName>
        <fullName evidence="2">Uncharacterized protein</fullName>
    </submittedName>
</protein>
<accession>M1P8E3</accession>
<evidence type="ECO:0000313" key="2">
    <source>
        <dbReference type="EMBL" id="AGF79753.1"/>
    </source>
</evidence>
<dbReference type="KEGG" id="dsf:UWK_03226"/>
<dbReference type="EMBL" id="CP003985">
    <property type="protein sequence ID" value="AGF79753.1"/>
    <property type="molecule type" value="Genomic_DNA"/>
</dbReference>
<dbReference type="STRING" id="1167006.UWK_03226"/>